<evidence type="ECO:0000313" key="1">
    <source>
        <dbReference type="EMBL" id="WUV47769.1"/>
    </source>
</evidence>
<dbReference type="Proteomes" id="UP001432062">
    <property type="component" value="Chromosome"/>
</dbReference>
<protein>
    <submittedName>
        <fullName evidence="1">Uncharacterized protein</fullName>
    </submittedName>
</protein>
<organism evidence="1 2">
    <name type="scientific">Nocardia vinacea</name>
    <dbReference type="NCBI Taxonomy" id="96468"/>
    <lineage>
        <taxon>Bacteria</taxon>
        <taxon>Bacillati</taxon>
        <taxon>Actinomycetota</taxon>
        <taxon>Actinomycetes</taxon>
        <taxon>Mycobacteriales</taxon>
        <taxon>Nocardiaceae</taxon>
        <taxon>Nocardia</taxon>
    </lineage>
</organism>
<dbReference type="RefSeq" id="WP_329411913.1">
    <property type="nucleotide sequence ID" value="NZ_CP109441.1"/>
</dbReference>
<gene>
    <name evidence="1" type="ORF">OG563_05935</name>
</gene>
<sequence>MYEDALLNPPNICGSAEVELAHEQMRRHRACRIQRCAWKRVAYYTLVRHGRIAPPKSSPRERARLRGIDFPVDTTDHPLPEGIPELRTLHQVLDGLAQLALPPTSSGSGGEG</sequence>
<evidence type="ECO:0000313" key="2">
    <source>
        <dbReference type="Proteomes" id="UP001432062"/>
    </source>
</evidence>
<proteinExistence type="predicted"/>
<reference evidence="1" key="1">
    <citation type="submission" date="2022-10" db="EMBL/GenBank/DDBJ databases">
        <title>The complete genomes of actinobacterial strains from the NBC collection.</title>
        <authorList>
            <person name="Joergensen T.S."/>
            <person name="Alvarez Arevalo M."/>
            <person name="Sterndorff E.B."/>
            <person name="Faurdal D."/>
            <person name="Vuksanovic O."/>
            <person name="Mourched A.-S."/>
            <person name="Charusanti P."/>
            <person name="Shaw S."/>
            <person name="Blin K."/>
            <person name="Weber T."/>
        </authorList>
    </citation>
    <scope>NUCLEOTIDE SEQUENCE</scope>
    <source>
        <strain evidence="1">NBC_01482</strain>
    </source>
</reference>
<name>A0ABZ1YX11_9NOCA</name>
<accession>A0ABZ1YX11</accession>
<keyword evidence="2" id="KW-1185">Reference proteome</keyword>
<dbReference type="EMBL" id="CP109441">
    <property type="protein sequence ID" value="WUV47769.1"/>
    <property type="molecule type" value="Genomic_DNA"/>
</dbReference>